<organism evidence="1 2">
    <name type="scientific">Sphingobium boeckii</name>
    <dbReference type="NCBI Taxonomy" id="1082345"/>
    <lineage>
        <taxon>Bacteria</taxon>
        <taxon>Pseudomonadati</taxon>
        <taxon>Pseudomonadota</taxon>
        <taxon>Alphaproteobacteria</taxon>
        <taxon>Sphingomonadales</taxon>
        <taxon>Sphingomonadaceae</taxon>
        <taxon>Sphingobium</taxon>
    </lineage>
</organism>
<proteinExistence type="predicted"/>
<gene>
    <name evidence="1" type="ORF">FHS49_003242</name>
</gene>
<keyword evidence="2" id="KW-1185">Reference proteome</keyword>
<protein>
    <submittedName>
        <fullName evidence="1">Uncharacterized protein</fullName>
    </submittedName>
</protein>
<reference evidence="1 2" key="1">
    <citation type="submission" date="2020-08" db="EMBL/GenBank/DDBJ databases">
        <title>Genomic Encyclopedia of Type Strains, Phase IV (KMG-IV): sequencing the most valuable type-strain genomes for metagenomic binning, comparative biology and taxonomic classification.</title>
        <authorList>
            <person name="Goeker M."/>
        </authorList>
    </citation>
    <scope>NUCLEOTIDE SEQUENCE [LARGE SCALE GENOMIC DNA]</scope>
    <source>
        <strain evidence="1 2">DSM 25079</strain>
    </source>
</reference>
<dbReference type="RefSeq" id="WP_184020458.1">
    <property type="nucleotide sequence ID" value="NZ_JACIJC010000005.1"/>
</dbReference>
<sequence>MELLLFLSALLSGLTGVISGERKAEQAQVQRSASEAAIGIIAEAAVKRVLPGRHAVTIAVSLADQAQPPLDWSVQTADIAQDVRLLSEKRQE</sequence>
<evidence type="ECO:0000313" key="1">
    <source>
        <dbReference type="EMBL" id="MBB5687214.1"/>
    </source>
</evidence>
<accession>A0A7W9EFK9</accession>
<dbReference type="AlphaFoldDB" id="A0A7W9EFK9"/>
<dbReference type="EMBL" id="JACIJC010000005">
    <property type="protein sequence ID" value="MBB5687214.1"/>
    <property type="molecule type" value="Genomic_DNA"/>
</dbReference>
<evidence type="ECO:0000313" key="2">
    <source>
        <dbReference type="Proteomes" id="UP000549617"/>
    </source>
</evidence>
<comment type="caution">
    <text evidence="1">The sequence shown here is derived from an EMBL/GenBank/DDBJ whole genome shotgun (WGS) entry which is preliminary data.</text>
</comment>
<dbReference type="Proteomes" id="UP000549617">
    <property type="component" value="Unassembled WGS sequence"/>
</dbReference>
<name>A0A7W9EFK9_9SPHN</name>